<feature type="transmembrane region" description="Helical" evidence="1">
    <location>
        <begin position="363"/>
        <end position="384"/>
    </location>
</feature>
<keyword evidence="1" id="KW-0472">Membrane</keyword>
<accession>A0ABS8DIT4</accession>
<dbReference type="Proteomes" id="UP001299546">
    <property type="component" value="Unassembled WGS sequence"/>
</dbReference>
<dbReference type="InterPro" id="IPR051533">
    <property type="entry name" value="WaaL-like"/>
</dbReference>
<dbReference type="GO" id="GO:0016874">
    <property type="term" value="F:ligase activity"/>
    <property type="evidence" value="ECO:0007669"/>
    <property type="project" value="UniProtKB-KW"/>
</dbReference>
<keyword evidence="1" id="KW-1133">Transmembrane helix</keyword>
<evidence type="ECO:0000256" key="1">
    <source>
        <dbReference type="SAM" id="Phobius"/>
    </source>
</evidence>
<organism evidence="2 3">
    <name type="scientific">Bariatricus massiliensis</name>
    <dbReference type="NCBI Taxonomy" id="1745713"/>
    <lineage>
        <taxon>Bacteria</taxon>
        <taxon>Bacillati</taxon>
        <taxon>Bacillota</taxon>
        <taxon>Clostridia</taxon>
        <taxon>Lachnospirales</taxon>
        <taxon>Lachnospiraceae</taxon>
        <taxon>Bariatricus</taxon>
    </lineage>
</organism>
<keyword evidence="3" id="KW-1185">Reference proteome</keyword>
<name>A0ABS8DIT4_9FIRM</name>
<keyword evidence="2" id="KW-0436">Ligase</keyword>
<dbReference type="RefSeq" id="WP_199882781.1">
    <property type="nucleotide sequence ID" value="NZ_JAJCIQ010000010.1"/>
</dbReference>
<feature type="transmembrane region" description="Helical" evidence="1">
    <location>
        <begin position="105"/>
        <end position="123"/>
    </location>
</feature>
<feature type="transmembrane region" description="Helical" evidence="1">
    <location>
        <begin position="26"/>
        <end position="45"/>
    </location>
</feature>
<feature type="transmembrane region" description="Helical" evidence="1">
    <location>
        <begin position="218"/>
        <end position="236"/>
    </location>
</feature>
<protein>
    <submittedName>
        <fullName evidence="2">O-antigen ligase family protein</fullName>
    </submittedName>
</protein>
<reference evidence="2 3" key="1">
    <citation type="submission" date="2021-10" db="EMBL/GenBank/DDBJ databases">
        <title>Collection of gut derived symbiotic bacterial strains cultured from healthy donors.</title>
        <authorList>
            <person name="Lin H."/>
            <person name="Littmann E."/>
            <person name="Kohout C."/>
            <person name="Pamer E.G."/>
        </authorList>
    </citation>
    <scope>NUCLEOTIDE SEQUENCE [LARGE SCALE GENOMIC DNA]</scope>
    <source>
        <strain evidence="2 3">DFI.1.165</strain>
    </source>
</reference>
<feature type="transmembrane region" description="Helical" evidence="1">
    <location>
        <begin position="396"/>
        <end position="417"/>
    </location>
</feature>
<feature type="transmembrane region" description="Helical" evidence="1">
    <location>
        <begin position="248"/>
        <end position="265"/>
    </location>
</feature>
<comment type="caution">
    <text evidence="2">The sequence shown here is derived from an EMBL/GenBank/DDBJ whole genome shotgun (WGS) entry which is preliminary data.</text>
</comment>
<feature type="transmembrane region" description="Helical" evidence="1">
    <location>
        <begin position="82"/>
        <end position="99"/>
    </location>
</feature>
<feature type="transmembrane region" description="Helical" evidence="1">
    <location>
        <begin position="135"/>
        <end position="157"/>
    </location>
</feature>
<evidence type="ECO:0000313" key="2">
    <source>
        <dbReference type="EMBL" id="MCB7388351.1"/>
    </source>
</evidence>
<dbReference type="PANTHER" id="PTHR37422:SF17">
    <property type="entry name" value="O-ANTIGEN LIGASE"/>
    <property type="match status" value="1"/>
</dbReference>
<dbReference type="PANTHER" id="PTHR37422">
    <property type="entry name" value="TEICHURONIC ACID BIOSYNTHESIS PROTEIN TUAE"/>
    <property type="match status" value="1"/>
</dbReference>
<dbReference type="EMBL" id="JAJCIS010000010">
    <property type="protein sequence ID" value="MCB7388351.1"/>
    <property type="molecule type" value="Genomic_DNA"/>
</dbReference>
<feature type="transmembrane region" description="Helical" evidence="1">
    <location>
        <begin position="51"/>
        <end position="70"/>
    </location>
</feature>
<feature type="transmembrane region" description="Helical" evidence="1">
    <location>
        <begin position="172"/>
        <end position="189"/>
    </location>
</feature>
<evidence type="ECO:0000313" key="3">
    <source>
        <dbReference type="Proteomes" id="UP001299546"/>
    </source>
</evidence>
<keyword evidence="1" id="KW-0812">Transmembrane</keyword>
<proteinExistence type="predicted"/>
<gene>
    <name evidence="2" type="ORF">LIZ65_13770</name>
</gene>
<feature type="transmembrane region" description="Helical" evidence="1">
    <location>
        <begin position="196"/>
        <end position="212"/>
    </location>
</feature>
<sequence>MQFVLCCILNKCATITAQLDEKRREFFLSCCFGLISITSYIYSIFPIYVHLLYKCIIGAVIMFGILLCSIEREVKPVRWSKPITVLWFMFGILRLSSGIVTSIEFIPLACIWLIAFPSIFLVWNNRKDYNVLFKSLYHGFVYPSIAFFCISILFAPIGTEAYTGITVNPNSLGQHLVAIVALVVARFLYAANKKEQIENGIIFGVIVSFAFFSRSRTATVTIAGTFLAGMLVNIIFKKKPFRQTLADLIIIIAGSGLICVSLWGINTLSVKYLPNFQHYEQKTETENPKKILNNYIDRIEGNDKHESGIENYSSGRTGIWEEVIRKLNIKGHPSRDHIITVRNGDVGNNAHNVFLQFAYDHGVFAGILFSVLYIVALFKCFLLVKEKKHSAGIGEEILLVQIAYLGLSLFTSTNLPFLYETSFVYYFTYAILFSDDSFWDKSEISVSRKGK</sequence>